<keyword evidence="3" id="KW-0677">Repeat</keyword>
<keyword evidence="5" id="KW-0472">Membrane</keyword>
<gene>
    <name evidence="7" type="ORF">PYM288_LOCUS769</name>
</gene>
<dbReference type="InterPro" id="IPR000601">
    <property type="entry name" value="PKD_dom"/>
</dbReference>
<dbReference type="PANTHER" id="PTHR46730">
    <property type="entry name" value="POLYCYSTIN-1"/>
    <property type="match status" value="1"/>
</dbReference>
<comment type="subcellular location">
    <subcellularLocation>
        <location evidence="1">Membrane</location>
    </subcellularLocation>
</comment>
<evidence type="ECO:0000256" key="1">
    <source>
        <dbReference type="ARBA" id="ARBA00004370"/>
    </source>
</evidence>
<dbReference type="SUPFAM" id="SSF49899">
    <property type="entry name" value="Concanavalin A-like lectins/glucanases"/>
    <property type="match status" value="1"/>
</dbReference>
<evidence type="ECO:0000256" key="3">
    <source>
        <dbReference type="ARBA" id="ARBA00022737"/>
    </source>
</evidence>
<dbReference type="GO" id="GO:0006816">
    <property type="term" value="P:calcium ion transport"/>
    <property type="evidence" value="ECO:0007669"/>
    <property type="project" value="TreeGrafter"/>
</dbReference>
<organism evidence="7 8">
    <name type="scientific">Rotaria sordida</name>
    <dbReference type="NCBI Taxonomy" id="392033"/>
    <lineage>
        <taxon>Eukaryota</taxon>
        <taxon>Metazoa</taxon>
        <taxon>Spiralia</taxon>
        <taxon>Gnathifera</taxon>
        <taxon>Rotifera</taxon>
        <taxon>Eurotatoria</taxon>
        <taxon>Bdelloidea</taxon>
        <taxon>Philodinida</taxon>
        <taxon>Philodinidae</taxon>
        <taxon>Rotaria</taxon>
    </lineage>
</organism>
<dbReference type="Proteomes" id="UP000663854">
    <property type="component" value="Unassembled WGS sequence"/>
</dbReference>
<comment type="caution">
    <text evidence="7">The sequence shown here is derived from an EMBL/GenBank/DDBJ whole genome shotgun (WGS) entry which is preliminary data.</text>
</comment>
<dbReference type="InterPro" id="IPR013320">
    <property type="entry name" value="ConA-like_dom_sf"/>
</dbReference>
<dbReference type="PANTHER" id="PTHR46730:SF4">
    <property type="entry name" value="POLYCYSTIC KIDNEY DISEASE PROTEIN 1-LIKE 1"/>
    <property type="match status" value="1"/>
</dbReference>
<dbReference type="InterPro" id="IPR035986">
    <property type="entry name" value="PKD_dom_sf"/>
</dbReference>
<name>A0A813MYY2_9BILA</name>
<evidence type="ECO:0000256" key="2">
    <source>
        <dbReference type="ARBA" id="ARBA00022692"/>
    </source>
</evidence>
<evidence type="ECO:0000313" key="8">
    <source>
        <dbReference type="Proteomes" id="UP000663854"/>
    </source>
</evidence>
<feature type="domain" description="PKD" evidence="6">
    <location>
        <begin position="206"/>
        <end position="244"/>
    </location>
</feature>
<dbReference type="GO" id="GO:0005261">
    <property type="term" value="F:monoatomic cation channel activity"/>
    <property type="evidence" value="ECO:0007669"/>
    <property type="project" value="TreeGrafter"/>
</dbReference>
<dbReference type="Pfam" id="PF18911">
    <property type="entry name" value="PKD_4"/>
    <property type="match status" value="2"/>
</dbReference>
<evidence type="ECO:0000259" key="6">
    <source>
        <dbReference type="PROSITE" id="PS50093"/>
    </source>
</evidence>
<protein>
    <recommendedName>
        <fullName evidence="6">PKD domain-containing protein</fullName>
    </recommendedName>
</protein>
<dbReference type="EMBL" id="CAJNOH010000003">
    <property type="protein sequence ID" value="CAF0728467.1"/>
    <property type="molecule type" value="Genomic_DNA"/>
</dbReference>
<dbReference type="InterPro" id="IPR013783">
    <property type="entry name" value="Ig-like_fold"/>
</dbReference>
<dbReference type="Gene3D" id="2.60.120.200">
    <property type="match status" value="1"/>
</dbReference>
<feature type="domain" description="PKD" evidence="6">
    <location>
        <begin position="114"/>
        <end position="160"/>
    </location>
</feature>
<keyword evidence="4" id="KW-1133">Transmembrane helix</keyword>
<accession>A0A813MYY2</accession>
<sequence length="506" mass="52251">MWGGTAADGIAFCLLDVPPSGFVGGGGCGIPAASNGLKVVFDTYDNCGGPNPSLQIRWGAGYAGGECDYSQPTLENTAGQLTFFRSNAYNTARIEYDAGNIQVCINAPAAELYTGTGTPAATYNWNFDTGVAAPTGGNNNNDITWATSGIKNVSLTVTENGCTSPVVTHAITVYDLPTSTFTLTPGVCAAANAQIDYTGTGTVSGTYAWNFGGGTATASGGNEDYDITWPNAGAYNVTLTVTENGCVSTQTQQAVTVYPIPTSTFTVTSPLCDGSASSIAYTGSGTGAGTYNWNFNGGVPVQGVGENYTVTWPTTGTKNITLTVTENGCSSTQTLQQVIIFPIPLSNFTTTPAVCLLDASAIGITDPFSAGANYQWNFNGGNAVANGNQTYDVTWPLPGVYTVTLTVSENGCTSTTTTQNVTVNYQPTATFTSSTYICVGEDMMATYTGNGLPSATYTWDVDGTTNVIGAGQGPVTANWANDGLFSITLTVTENGCTAVEKHDVQA</sequence>
<reference evidence="7" key="1">
    <citation type="submission" date="2021-02" db="EMBL/GenBank/DDBJ databases">
        <authorList>
            <person name="Nowell W R."/>
        </authorList>
    </citation>
    <scope>NUCLEOTIDE SEQUENCE</scope>
</reference>
<evidence type="ECO:0000256" key="4">
    <source>
        <dbReference type="ARBA" id="ARBA00022989"/>
    </source>
</evidence>
<dbReference type="GO" id="GO:0005886">
    <property type="term" value="C:plasma membrane"/>
    <property type="evidence" value="ECO:0007669"/>
    <property type="project" value="TreeGrafter"/>
</dbReference>
<proteinExistence type="predicted"/>
<feature type="domain" description="PKD" evidence="6">
    <location>
        <begin position="366"/>
        <end position="423"/>
    </location>
</feature>
<dbReference type="AlphaFoldDB" id="A0A813MYY2"/>
<dbReference type="PROSITE" id="PS50093">
    <property type="entry name" value="PKD"/>
    <property type="match status" value="3"/>
</dbReference>
<keyword evidence="2" id="KW-0812">Transmembrane</keyword>
<dbReference type="CDD" id="cd00146">
    <property type="entry name" value="PKD"/>
    <property type="match status" value="1"/>
</dbReference>
<dbReference type="SUPFAM" id="SSF49299">
    <property type="entry name" value="PKD domain"/>
    <property type="match status" value="2"/>
</dbReference>
<evidence type="ECO:0000256" key="5">
    <source>
        <dbReference type="ARBA" id="ARBA00023136"/>
    </source>
</evidence>
<evidence type="ECO:0000313" key="7">
    <source>
        <dbReference type="EMBL" id="CAF0728467.1"/>
    </source>
</evidence>
<dbReference type="Gene3D" id="2.60.40.10">
    <property type="entry name" value="Immunoglobulins"/>
    <property type="match status" value="4"/>
</dbReference>